<sequence length="170" mass="19626">MATVQKFEDLLAWQKARELTKFIYDISKYRNFEIDRGLQDQIRRAAVSVMSNIAEGFDRGTRQELINYFYIAKGSCGEVKSQLYIAYDSGYIDITTFRNGLSLSDECSRLLQSFIQKVKQSAHTGIQYKKEKSKVERDREEFDQAITAYLKEVKENPGAKFDLSNFQKGG</sequence>
<comment type="caution">
    <text evidence="1">The sequence shown here is derived from an EMBL/GenBank/DDBJ whole genome shotgun (WGS) entry which is preliminary data.</text>
</comment>
<accession>A0A1G2K7C6</accession>
<dbReference type="Proteomes" id="UP000177392">
    <property type="component" value="Unassembled WGS sequence"/>
</dbReference>
<dbReference type="InterPro" id="IPR012657">
    <property type="entry name" value="23S_rRNA-intervening_sequence"/>
</dbReference>
<evidence type="ECO:0008006" key="3">
    <source>
        <dbReference type="Google" id="ProtNLM"/>
    </source>
</evidence>
<dbReference type="PANTHER" id="PTHR38471">
    <property type="entry name" value="FOUR HELIX BUNDLE PROTEIN"/>
    <property type="match status" value="1"/>
</dbReference>
<protein>
    <recommendedName>
        <fullName evidence="3">Four helix bundle protein</fullName>
    </recommendedName>
</protein>
<dbReference type="SUPFAM" id="SSF158446">
    <property type="entry name" value="IVS-encoded protein-like"/>
    <property type="match status" value="1"/>
</dbReference>
<dbReference type="NCBIfam" id="TIGR02436">
    <property type="entry name" value="four helix bundle protein"/>
    <property type="match status" value="1"/>
</dbReference>
<proteinExistence type="predicted"/>
<reference evidence="1 2" key="1">
    <citation type="journal article" date="2016" name="Nat. Commun.">
        <title>Thousands of microbial genomes shed light on interconnected biogeochemical processes in an aquifer system.</title>
        <authorList>
            <person name="Anantharaman K."/>
            <person name="Brown C.T."/>
            <person name="Hug L.A."/>
            <person name="Sharon I."/>
            <person name="Castelle C.J."/>
            <person name="Probst A.J."/>
            <person name="Thomas B.C."/>
            <person name="Singh A."/>
            <person name="Wilkins M.J."/>
            <person name="Karaoz U."/>
            <person name="Brodie E.L."/>
            <person name="Williams K.H."/>
            <person name="Hubbard S.S."/>
            <person name="Banfield J.F."/>
        </authorList>
    </citation>
    <scope>NUCLEOTIDE SEQUENCE [LARGE SCALE GENOMIC DNA]</scope>
</reference>
<gene>
    <name evidence="1" type="ORF">A2131_00330</name>
</gene>
<dbReference type="InterPro" id="IPR036583">
    <property type="entry name" value="23S_rRNA_IVS_sf"/>
</dbReference>
<dbReference type="Gene3D" id="1.20.1440.60">
    <property type="entry name" value="23S rRNA-intervening sequence"/>
    <property type="match status" value="1"/>
</dbReference>
<dbReference type="AlphaFoldDB" id="A0A1G2K7C6"/>
<organism evidence="1 2">
    <name type="scientific">Candidatus Sungbacteria bacterium GWC2_49_10</name>
    <dbReference type="NCBI Taxonomy" id="1802263"/>
    <lineage>
        <taxon>Bacteria</taxon>
        <taxon>Candidatus Sungiibacteriota</taxon>
    </lineage>
</organism>
<dbReference type="Pfam" id="PF05635">
    <property type="entry name" value="23S_rRNA_IVP"/>
    <property type="match status" value="1"/>
</dbReference>
<dbReference type="CDD" id="cd16377">
    <property type="entry name" value="23S_rRNA_IVP_like"/>
    <property type="match status" value="1"/>
</dbReference>
<evidence type="ECO:0000313" key="2">
    <source>
        <dbReference type="Proteomes" id="UP000177392"/>
    </source>
</evidence>
<dbReference type="EMBL" id="MHQB01000014">
    <property type="protein sequence ID" value="OGZ94328.1"/>
    <property type="molecule type" value="Genomic_DNA"/>
</dbReference>
<dbReference type="PANTHER" id="PTHR38471:SF2">
    <property type="entry name" value="FOUR HELIX BUNDLE PROTEIN"/>
    <property type="match status" value="1"/>
</dbReference>
<evidence type="ECO:0000313" key="1">
    <source>
        <dbReference type="EMBL" id="OGZ94328.1"/>
    </source>
</evidence>
<name>A0A1G2K7C6_9BACT</name>